<dbReference type="AlphaFoldDB" id="A0A5Q4Z1I5"/>
<dbReference type="KEGG" id="pdio:PDMSB3_0310"/>
<evidence type="ECO:0000313" key="3">
    <source>
        <dbReference type="Proteomes" id="UP000325811"/>
    </source>
</evidence>
<evidence type="ECO:0000256" key="1">
    <source>
        <dbReference type="SAM" id="MobiDB-lite"/>
    </source>
</evidence>
<dbReference type="Proteomes" id="UP000325811">
    <property type="component" value="Chromosome I"/>
</dbReference>
<accession>A0A5Q4Z1I5</accession>
<keyword evidence="3" id="KW-1185">Reference proteome</keyword>
<sequence>MHVGASGPGRAHVARSAGRVAGAGAARGQRRRGRRSGERTESAAYSPRFARAVRSCADCCRARGGTWNLNRDHMDSGGITTGQRRLNFWTGKTNNAALADRHIVSCQHAGIRRGARRIRPDAHSRRTRAQPSEPPGSSGMVEGATGHGSRGRRSGSGGRPGTGSADRGIFAGAVTPAVAQQAGEILEAGSMRHLKRGAIDTTFSR</sequence>
<feature type="region of interest" description="Disordered" evidence="1">
    <location>
        <begin position="1"/>
        <end position="44"/>
    </location>
</feature>
<gene>
    <name evidence="2" type="ORF">PDMSB3_0310</name>
</gene>
<organism evidence="2 3">
    <name type="scientific">Paraburkholderia dioscoreae</name>
    <dbReference type="NCBI Taxonomy" id="2604047"/>
    <lineage>
        <taxon>Bacteria</taxon>
        <taxon>Pseudomonadati</taxon>
        <taxon>Pseudomonadota</taxon>
        <taxon>Betaproteobacteria</taxon>
        <taxon>Burkholderiales</taxon>
        <taxon>Burkholderiaceae</taxon>
        <taxon>Paraburkholderia</taxon>
    </lineage>
</organism>
<feature type="compositionally biased region" description="Low complexity" evidence="1">
    <location>
        <begin position="9"/>
        <end position="27"/>
    </location>
</feature>
<name>A0A5Q4Z1I5_9BURK</name>
<dbReference type="EMBL" id="LR699553">
    <property type="protein sequence ID" value="VVD26772.1"/>
    <property type="molecule type" value="Genomic_DNA"/>
</dbReference>
<feature type="region of interest" description="Disordered" evidence="1">
    <location>
        <begin position="112"/>
        <end position="169"/>
    </location>
</feature>
<protein>
    <submittedName>
        <fullName evidence="2">Uncharacterized protein</fullName>
    </submittedName>
</protein>
<evidence type="ECO:0000313" key="2">
    <source>
        <dbReference type="EMBL" id="VVD26772.1"/>
    </source>
</evidence>
<proteinExistence type="predicted"/>
<reference evidence="2 3" key="1">
    <citation type="submission" date="2019-08" db="EMBL/GenBank/DDBJ databases">
        <authorList>
            <person name="Herpell B J."/>
        </authorList>
    </citation>
    <scope>NUCLEOTIDE SEQUENCE [LARGE SCALE GENOMIC DNA]</scope>
    <source>
        <strain evidence="3">Msb3</strain>
    </source>
</reference>